<proteinExistence type="predicted"/>
<sequence>MSDFFQDFKLFESNAEEFHILTPEYIYSEIGKENEALVVQALARGEDFPAEVRHGKIFSIGDIESVSSNKKGMFTNIVTRSSFGKTETDFIVITDPDIREDFIRLLHIHMGSEYKFNKKQLTSVTASLKPLFYVLIILGVGAVMTQLSINAQTEPIEEGRILKARVRVLYYLLGLINPVWVMVFTGIALFTALVIVIRRIANPPHIIQIKPAKRRVAYLARFR</sequence>
<name>A0ABX3GZR6_PAEBO</name>
<keyword evidence="3" id="KW-1185">Reference proteome</keyword>
<comment type="caution">
    <text evidence="2">The sequence shown here is derived from an EMBL/GenBank/DDBJ whole genome shotgun (WGS) entry which is preliminary data.</text>
</comment>
<accession>A0ABX3GZR6</accession>
<keyword evidence="1" id="KW-0812">Transmembrane</keyword>
<organism evidence="2 3">
    <name type="scientific">Paenibacillus borealis</name>
    <dbReference type="NCBI Taxonomy" id="160799"/>
    <lineage>
        <taxon>Bacteria</taxon>
        <taxon>Bacillati</taxon>
        <taxon>Bacillota</taxon>
        <taxon>Bacilli</taxon>
        <taxon>Bacillales</taxon>
        <taxon>Paenibacillaceae</taxon>
        <taxon>Paenibacillus</taxon>
    </lineage>
</organism>
<dbReference type="Proteomes" id="UP000187412">
    <property type="component" value="Unassembled WGS sequence"/>
</dbReference>
<dbReference type="EMBL" id="MPTB01000044">
    <property type="protein sequence ID" value="OMD41582.1"/>
    <property type="molecule type" value="Genomic_DNA"/>
</dbReference>
<evidence type="ECO:0008006" key="4">
    <source>
        <dbReference type="Google" id="ProtNLM"/>
    </source>
</evidence>
<feature type="transmembrane region" description="Helical" evidence="1">
    <location>
        <begin position="131"/>
        <end position="149"/>
    </location>
</feature>
<reference evidence="2 3" key="1">
    <citation type="submission" date="2016-10" db="EMBL/GenBank/DDBJ databases">
        <title>Paenibacillus species isolates.</title>
        <authorList>
            <person name="Beno S.M."/>
        </authorList>
    </citation>
    <scope>NUCLEOTIDE SEQUENCE [LARGE SCALE GENOMIC DNA]</scope>
    <source>
        <strain evidence="2 3">FSL H7-0744</strain>
    </source>
</reference>
<evidence type="ECO:0000313" key="3">
    <source>
        <dbReference type="Proteomes" id="UP000187412"/>
    </source>
</evidence>
<keyword evidence="1" id="KW-1133">Transmembrane helix</keyword>
<gene>
    <name evidence="2" type="ORF">BSK56_26740</name>
</gene>
<dbReference type="RefSeq" id="WP_076113523.1">
    <property type="nucleotide sequence ID" value="NZ_MPTB01000044.1"/>
</dbReference>
<evidence type="ECO:0000313" key="2">
    <source>
        <dbReference type="EMBL" id="OMD41582.1"/>
    </source>
</evidence>
<feature type="transmembrane region" description="Helical" evidence="1">
    <location>
        <begin position="169"/>
        <end position="197"/>
    </location>
</feature>
<evidence type="ECO:0000256" key="1">
    <source>
        <dbReference type="SAM" id="Phobius"/>
    </source>
</evidence>
<protein>
    <recommendedName>
        <fullName evidence="4">MacB-like periplasmic core domain-containing protein</fullName>
    </recommendedName>
</protein>
<keyword evidence="1" id="KW-0472">Membrane</keyword>